<proteinExistence type="inferred from homology"/>
<dbReference type="GO" id="GO:0005634">
    <property type="term" value="C:nucleus"/>
    <property type="evidence" value="ECO:0007669"/>
    <property type="project" value="InterPro"/>
</dbReference>
<evidence type="ECO:0000256" key="1">
    <source>
        <dbReference type="ARBA" id="ARBA00007269"/>
    </source>
</evidence>
<feature type="coiled-coil region" evidence="7">
    <location>
        <begin position="745"/>
        <end position="777"/>
    </location>
</feature>
<feature type="domain" description="PHD-type" evidence="10">
    <location>
        <begin position="79"/>
        <end position="138"/>
    </location>
</feature>
<keyword evidence="9" id="KW-1133">Transmembrane helix</keyword>
<feature type="transmembrane region" description="Helical" evidence="9">
    <location>
        <begin position="804"/>
        <end position="826"/>
    </location>
</feature>
<protein>
    <recommendedName>
        <fullName evidence="10">PHD-type domain-containing protein</fullName>
    </recommendedName>
</protein>
<sequence>MKKFKRAQAENQASIQRYLNKNTIESSSDDDDGDDEEKINNNSERLQQAVNKTLSSYQGEGGDGEKTLSYLTEIFQSGGAVCLICISTVKKSDPIWSCGTCYSFMHLVCIQHWIRDSLMYKQEKGIDKLWACPKCRQEYPESEAPTNYFCFCGKTINPPYQPWMIPHSCEETCGKLLQPECGHVCVLLCHPGPCPPCPKMVSTSCYCGKKGAQPRRCNAKFWSCGSPCGKNLPCKHKCPEICHSGACPPCISSVTVPCHCGDQIATRMCRESIWNCEKPCDRLLPCRIHKCSGFCHRPTDCGECPLAKNRTCPCGKKRYQVSCTQPTVPTCGDTCNKLLDCKSHFCNMRCHPDACGQCLEVVTKQCRCSSFTKEIACTKDFHCNKKCTQIRQCGRHPCNKKCCDCIATNNYNVCEKTCDNLLNCRKHKCPARCHSGPCYPCPRIVVIQCRCGGSKITVPCGTTKRIKPPKCTKLCKIPPDCHHTKRESHKCHQGPCPPCRKICGLVYKRCGHDCKVICHQNVWVKVLVNGSHQPAGPWETPKEAMQLKTFPCPPCEVSVMVTCLGGHETKPWPCYKAIPTSCLRECGQLLKCSNHTCELLCHKLNESPGSNELCKQCELPCLLPRPQGCSHACPKPCHPAPCPACKQIVKIPCHCGINSLYKRCSELTSATFDQKNELLKCGNQCPKNYACGHRCIDNCHSGSCRSKENCNKRVKITCSCMRIKKNFMCVDVQRGNAVVTCDDRCETLKIEKERLREAELEKKKREEEIKNKKEIEKFERKFKPRRKSVKTDENLDQGQKNDYIFLKFMILGVCLTLLAWITTIYINQ</sequence>
<evidence type="ECO:0000256" key="7">
    <source>
        <dbReference type="SAM" id="Coils"/>
    </source>
</evidence>
<dbReference type="EMBL" id="JAAOIC020000016">
    <property type="protein sequence ID" value="KAG8041555.1"/>
    <property type="molecule type" value="Genomic_DNA"/>
</dbReference>
<evidence type="ECO:0000313" key="11">
    <source>
        <dbReference type="EMBL" id="KAG8041555.1"/>
    </source>
</evidence>
<keyword evidence="12" id="KW-1185">Reference proteome</keyword>
<dbReference type="PANTHER" id="PTHR12360">
    <property type="entry name" value="NUCLEAR TRANSCRIPTION FACTOR, X-BOX BINDING 1 NFX1"/>
    <property type="match status" value="1"/>
</dbReference>
<comment type="caution">
    <text evidence="11">The sequence shown here is derived from an EMBL/GenBank/DDBJ whole genome shotgun (WGS) entry which is preliminary data.</text>
</comment>
<name>A0A8J5QT03_9HYME</name>
<reference evidence="11" key="2">
    <citation type="submission" date="2021-04" db="EMBL/GenBank/DDBJ databases">
        <title>Genome-wide patterns of bracovirus chromosomal integration into multiple host tissues during parasitism.</title>
        <authorList>
            <person name="Chebbi M.A.C."/>
        </authorList>
    </citation>
    <scope>NUCLEOTIDE SEQUENCE</scope>
    <source>
        <tissue evidence="11">Whole body</tissue>
    </source>
</reference>
<dbReference type="InterPro" id="IPR034078">
    <property type="entry name" value="NFX1_fam"/>
</dbReference>
<accession>A0A8J5QT03</accession>
<feature type="compositionally biased region" description="Acidic residues" evidence="8">
    <location>
        <begin position="27"/>
        <end position="37"/>
    </location>
</feature>
<dbReference type="GO" id="GO:0000977">
    <property type="term" value="F:RNA polymerase II transcription regulatory region sequence-specific DNA binding"/>
    <property type="evidence" value="ECO:0007669"/>
    <property type="project" value="TreeGrafter"/>
</dbReference>
<evidence type="ECO:0000313" key="12">
    <source>
        <dbReference type="Proteomes" id="UP000729913"/>
    </source>
</evidence>
<evidence type="ECO:0000259" key="10">
    <source>
        <dbReference type="PROSITE" id="PS50016"/>
    </source>
</evidence>
<comment type="similarity">
    <text evidence="1">Belongs to the NFX1 family.</text>
</comment>
<keyword evidence="2" id="KW-0479">Metal-binding</keyword>
<dbReference type="PROSITE" id="PS50016">
    <property type="entry name" value="ZF_PHD_2"/>
    <property type="match status" value="1"/>
</dbReference>
<keyword evidence="9" id="KW-0472">Membrane</keyword>
<keyword evidence="3" id="KW-0677">Repeat</keyword>
<dbReference type="PANTHER" id="PTHR12360:SF1">
    <property type="entry name" value="NF-X1-TYPE ZINC FINGER PROTEIN NFXL1"/>
    <property type="match status" value="1"/>
</dbReference>
<keyword evidence="5" id="KW-0862">Zinc</keyword>
<keyword evidence="9" id="KW-0812">Transmembrane</keyword>
<evidence type="ECO:0000256" key="6">
    <source>
        <dbReference type="PROSITE-ProRule" id="PRU00146"/>
    </source>
</evidence>
<dbReference type="InterPro" id="IPR019787">
    <property type="entry name" value="Znf_PHD-finger"/>
</dbReference>
<reference evidence="11" key="1">
    <citation type="submission" date="2020-03" db="EMBL/GenBank/DDBJ databases">
        <authorList>
            <person name="Chebbi M.A."/>
            <person name="Drezen J.M."/>
        </authorList>
    </citation>
    <scope>NUCLEOTIDE SEQUENCE</scope>
    <source>
        <tissue evidence="11">Whole body</tissue>
    </source>
</reference>
<evidence type="ECO:0000256" key="4">
    <source>
        <dbReference type="ARBA" id="ARBA00022771"/>
    </source>
</evidence>
<gene>
    <name evidence="11" type="ORF">G9C98_002848</name>
</gene>
<dbReference type="AlphaFoldDB" id="A0A8J5QT03"/>
<dbReference type="GO" id="GO:0000981">
    <property type="term" value="F:DNA-binding transcription factor activity, RNA polymerase II-specific"/>
    <property type="evidence" value="ECO:0007669"/>
    <property type="project" value="TreeGrafter"/>
</dbReference>
<dbReference type="GO" id="GO:0008270">
    <property type="term" value="F:zinc ion binding"/>
    <property type="evidence" value="ECO:0007669"/>
    <property type="project" value="UniProtKB-KW"/>
</dbReference>
<dbReference type="CDD" id="cd06008">
    <property type="entry name" value="NF-X1-zinc-finger"/>
    <property type="match status" value="4"/>
</dbReference>
<organism evidence="11 12">
    <name type="scientific">Cotesia typhae</name>
    <dbReference type="NCBI Taxonomy" id="2053667"/>
    <lineage>
        <taxon>Eukaryota</taxon>
        <taxon>Metazoa</taxon>
        <taxon>Ecdysozoa</taxon>
        <taxon>Arthropoda</taxon>
        <taxon>Hexapoda</taxon>
        <taxon>Insecta</taxon>
        <taxon>Pterygota</taxon>
        <taxon>Neoptera</taxon>
        <taxon>Endopterygota</taxon>
        <taxon>Hymenoptera</taxon>
        <taxon>Apocrita</taxon>
        <taxon>Ichneumonoidea</taxon>
        <taxon>Braconidae</taxon>
        <taxon>Microgastrinae</taxon>
        <taxon>Cotesia</taxon>
    </lineage>
</organism>
<keyword evidence="4 6" id="KW-0863">Zinc-finger</keyword>
<dbReference type="Proteomes" id="UP000729913">
    <property type="component" value="Unassembled WGS sequence"/>
</dbReference>
<dbReference type="InterPro" id="IPR000967">
    <property type="entry name" value="Znf_NFX1"/>
</dbReference>
<evidence type="ECO:0000256" key="9">
    <source>
        <dbReference type="SAM" id="Phobius"/>
    </source>
</evidence>
<keyword evidence="7" id="KW-0175">Coiled coil</keyword>
<evidence type="ECO:0000256" key="8">
    <source>
        <dbReference type="SAM" id="MobiDB-lite"/>
    </source>
</evidence>
<evidence type="ECO:0000256" key="5">
    <source>
        <dbReference type="ARBA" id="ARBA00022833"/>
    </source>
</evidence>
<dbReference type="SMART" id="SM00438">
    <property type="entry name" value="ZnF_NFX"/>
    <property type="match status" value="10"/>
</dbReference>
<feature type="region of interest" description="Disordered" evidence="8">
    <location>
        <begin position="17"/>
        <end position="40"/>
    </location>
</feature>
<evidence type="ECO:0000256" key="3">
    <source>
        <dbReference type="ARBA" id="ARBA00022737"/>
    </source>
</evidence>
<evidence type="ECO:0000256" key="2">
    <source>
        <dbReference type="ARBA" id="ARBA00022723"/>
    </source>
</evidence>
<dbReference type="OrthoDB" id="536399at2759"/>